<dbReference type="RefSeq" id="WP_051479645.1">
    <property type="nucleotide sequence ID" value="NZ_ARZY01000007.1"/>
</dbReference>
<dbReference type="InterPro" id="IPR006696">
    <property type="entry name" value="DUF423"/>
</dbReference>
<comment type="caution">
    <text evidence="7">The sequence shown here is derived from an EMBL/GenBank/DDBJ whole genome shotgun (WGS) entry which is preliminary data.</text>
</comment>
<accession>W7QGG7</accession>
<evidence type="ECO:0000256" key="5">
    <source>
        <dbReference type="ARBA" id="ARBA00023136"/>
    </source>
</evidence>
<evidence type="ECO:0000256" key="6">
    <source>
        <dbReference type="SAM" id="Phobius"/>
    </source>
</evidence>
<dbReference type="EMBL" id="ARZY01000007">
    <property type="protein sequence ID" value="EWH11006.1"/>
    <property type="molecule type" value="Genomic_DNA"/>
</dbReference>
<feature type="transmembrane region" description="Helical" evidence="6">
    <location>
        <begin position="100"/>
        <end position="118"/>
    </location>
</feature>
<dbReference type="STRING" id="1328313.DS2_05540"/>
<dbReference type="PANTHER" id="PTHR43461:SF1">
    <property type="entry name" value="TRANSMEMBRANE PROTEIN 256"/>
    <property type="match status" value="1"/>
</dbReference>
<keyword evidence="5 6" id="KW-0472">Membrane</keyword>
<keyword evidence="8" id="KW-1185">Reference proteome</keyword>
<evidence type="ECO:0000256" key="4">
    <source>
        <dbReference type="ARBA" id="ARBA00022989"/>
    </source>
</evidence>
<dbReference type="eggNOG" id="COG2363">
    <property type="taxonomic scope" value="Bacteria"/>
</dbReference>
<dbReference type="AlphaFoldDB" id="W7QGG7"/>
<dbReference type="PANTHER" id="PTHR43461">
    <property type="entry name" value="TRANSMEMBRANE PROTEIN 256"/>
    <property type="match status" value="1"/>
</dbReference>
<comment type="similarity">
    <text evidence="2">Belongs to the UPF0382 family.</text>
</comment>
<evidence type="ECO:0000313" key="8">
    <source>
        <dbReference type="Proteomes" id="UP000019276"/>
    </source>
</evidence>
<keyword evidence="4 6" id="KW-1133">Transmembrane helix</keyword>
<dbReference type="GO" id="GO:0005886">
    <property type="term" value="C:plasma membrane"/>
    <property type="evidence" value="ECO:0007669"/>
    <property type="project" value="TreeGrafter"/>
</dbReference>
<reference evidence="7 8" key="1">
    <citation type="journal article" date="2014" name="Genome Announc.">
        <title>Draft Genome Sequence of the Agar-Degrading Bacterium Catenovulum sp. Strain DS-2, Isolated from Intestines of Haliotis diversicolor.</title>
        <authorList>
            <person name="Shan D."/>
            <person name="Li X."/>
            <person name="Gu Z."/>
            <person name="Wei G."/>
            <person name="Gao Z."/>
            <person name="Shao Z."/>
        </authorList>
    </citation>
    <scope>NUCLEOTIDE SEQUENCE [LARGE SCALE GENOMIC DNA]</scope>
    <source>
        <strain evidence="7 8">DS-2</strain>
    </source>
</reference>
<dbReference type="Proteomes" id="UP000019276">
    <property type="component" value="Unassembled WGS sequence"/>
</dbReference>
<feature type="transmembrane region" description="Helical" evidence="6">
    <location>
        <begin position="67"/>
        <end position="88"/>
    </location>
</feature>
<name>W7QGG7_9ALTE</name>
<dbReference type="OrthoDB" id="9802121at2"/>
<evidence type="ECO:0000256" key="2">
    <source>
        <dbReference type="ARBA" id="ARBA00009694"/>
    </source>
</evidence>
<proteinExistence type="inferred from homology"/>
<keyword evidence="3 6" id="KW-0812">Transmembrane</keyword>
<gene>
    <name evidence="7" type="ORF">DS2_05540</name>
</gene>
<evidence type="ECO:0008006" key="9">
    <source>
        <dbReference type="Google" id="ProtNLM"/>
    </source>
</evidence>
<organism evidence="7 8">
    <name type="scientific">Catenovulum agarivorans DS-2</name>
    <dbReference type="NCBI Taxonomy" id="1328313"/>
    <lineage>
        <taxon>Bacteria</taxon>
        <taxon>Pseudomonadati</taxon>
        <taxon>Pseudomonadota</taxon>
        <taxon>Gammaproteobacteria</taxon>
        <taxon>Alteromonadales</taxon>
        <taxon>Alteromonadaceae</taxon>
        <taxon>Catenovulum</taxon>
    </lineage>
</organism>
<feature type="transmembrane region" description="Helical" evidence="6">
    <location>
        <begin position="42"/>
        <end position="60"/>
    </location>
</feature>
<evidence type="ECO:0000256" key="1">
    <source>
        <dbReference type="ARBA" id="ARBA00004141"/>
    </source>
</evidence>
<evidence type="ECO:0000313" key="7">
    <source>
        <dbReference type="EMBL" id="EWH11006.1"/>
    </source>
</evidence>
<sequence length="121" mass="13163">MNMYRNIVQGFAGFAGATAVAFGAYASHAILSDQAKLWLNTAVFYQLVHAALLFTLVYFLPKNRLSLLILSCFSGAILLFCGNLYLLAFSVVTIGTLTPIGGSLFILAWLLLMVSVFFKGK</sequence>
<dbReference type="Pfam" id="PF04241">
    <property type="entry name" value="DUF423"/>
    <property type="match status" value="1"/>
</dbReference>
<protein>
    <recommendedName>
        <fullName evidence="9">DUF423 domain-containing protein</fullName>
    </recommendedName>
</protein>
<evidence type="ECO:0000256" key="3">
    <source>
        <dbReference type="ARBA" id="ARBA00022692"/>
    </source>
</evidence>
<comment type="subcellular location">
    <subcellularLocation>
        <location evidence="1">Membrane</location>
        <topology evidence="1">Multi-pass membrane protein</topology>
    </subcellularLocation>
</comment>